<dbReference type="EMBL" id="VWRT01000017">
    <property type="protein sequence ID" value="KAE8437455.1"/>
    <property type="molecule type" value="Genomic_DNA"/>
</dbReference>
<dbReference type="NCBIfam" id="NF033682">
    <property type="entry name" value="retention_LapA"/>
    <property type="match status" value="1"/>
</dbReference>
<feature type="non-terminal residue" evidence="2">
    <location>
        <position position="490"/>
    </location>
</feature>
<keyword evidence="3" id="KW-1185">Reference proteome</keyword>
<evidence type="ECO:0000313" key="3">
    <source>
        <dbReference type="Proteomes" id="UP000466130"/>
    </source>
</evidence>
<dbReference type="InterPro" id="IPR047777">
    <property type="entry name" value="LapA-like_RM"/>
</dbReference>
<feature type="domain" description="LapA adhesin" evidence="1">
    <location>
        <begin position="278"/>
        <end position="376"/>
    </location>
</feature>
<dbReference type="Pfam" id="PF20579">
    <property type="entry name" value="LapA"/>
    <property type="match status" value="3"/>
</dbReference>
<dbReference type="SUPFAM" id="SSF141072">
    <property type="entry name" value="CalX-like"/>
    <property type="match status" value="1"/>
</dbReference>
<dbReference type="InterPro" id="IPR038081">
    <property type="entry name" value="CalX-like_sf"/>
</dbReference>
<feature type="domain" description="LapA adhesin" evidence="1">
    <location>
        <begin position="379"/>
        <end position="477"/>
    </location>
</feature>
<organism evidence="2 3">
    <name type="scientific">Vreelandella piezotolerans</name>
    <dbReference type="NCBI Taxonomy" id="2609667"/>
    <lineage>
        <taxon>Bacteria</taxon>
        <taxon>Pseudomonadati</taxon>
        <taxon>Pseudomonadota</taxon>
        <taxon>Gammaproteobacteria</taxon>
        <taxon>Oceanospirillales</taxon>
        <taxon>Halomonadaceae</taxon>
        <taxon>Vreelandella</taxon>
    </lineage>
</organism>
<name>A0ABQ6X7S0_9GAMM</name>
<gene>
    <name evidence="2" type="ORF">F1978_14365</name>
</gene>
<dbReference type="InterPro" id="IPR046779">
    <property type="entry name" value="LapA_adhesin_dom"/>
</dbReference>
<proteinExistence type="predicted"/>
<accession>A0ABQ6X7S0</accession>
<evidence type="ECO:0000313" key="2">
    <source>
        <dbReference type="EMBL" id="KAE8437455.1"/>
    </source>
</evidence>
<dbReference type="Proteomes" id="UP000466130">
    <property type="component" value="Unassembled WGS sequence"/>
</dbReference>
<sequence>MATATVIAITGQAWARDEDGNLRELRIGDVLQEGETLITSADGRVELDFADGTGANVVEGGQEVAVTSDLVSDLIVATDASAQDDDLEALLAALDDEDGDLLDILDATAAGAGAGGGGGGGNSFVRVARIAEETDPLSFSTEGGLEGAEFVEFDGGAVAADDGEDVTVPTPAPEPGADVEIILTAPQQVTEGQQITITATVSVAPQGSPLVITLSNGQQITIAIGETTGSVTFDSRPDDAYLQGDGSIAIGIDTATGGGYDTIDTTSEANVIVSDDNDITTITLTVPETVTEGEPITVSASVNNAPQGSPLVITLSNGQQITIAVGETTGSVTFESRADDVYQQGTDTLNLSIESAEGGNYEALDSDATAAVTINDDADATTITLSAPSAVTEGEPITVSASVNNAPQGSPLVITLSNGQQITIAVGETTGSVTFESRADDVYQQGTDTLNLSIESAAGGNYEALDSDATAVVTISDDDDATTITLSAPS</sequence>
<feature type="domain" description="LapA adhesin" evidence="1">
    <location>
        <begin position="179"/>
        <end position="275"/>
    </location>
</feature>
<comment type="caution">
    <text evidence="2">The sequence shown here is derived from an EMBL/GenBank/DDBJ whole genome shotgun (WGS) entry which is preliminary data.</text>
</comment>
<evidence type="ECO:0000259" key="1">
    <source>
        <dbReference type="Pfam" id="PF20579"/>
    </source>
</evidence>
<dbReference type="RefSeq" id="WP_153843750.1">
    <property type="nucleotide sequence ID" value="NZ_ML762937.1"/>
</dbReference>
<reference evidence="2 3" key="1">
    <citation type="submission" date="2019-09" db="EMBL/GenBank/DDBJ databases">
        <title>The Halomonas whole genome shotgun (WGS).</title>
        <authorList>
            <person name="Xie Z."/>
        </authorList>
    </citation>
    <scope>NUCLEOTIDE SEQUENCE [LARGE SCALE GENOMIC DNA]</scope>
    <source>
        <strain evidence="2 3">NBT06E8</strain>
    </source>
</reference>
<protein>
    <submittedName>
        <fullName evidence="2">Retention module-containing protein</fullName>
    </submittedName>
</protein>